<dbReference type="AlphaFoldDB" id="A0A4S3PVC0"/>
<comment type="subunit">
    <text evidence="1">Forms a complex composed of PxpA, PxpB and PxpC.</text>
</comment>
<proteinExistence type="inferred from homology"/>
<dbReference type="GO" id="GO:0005975">
    <property type="term" value="P:carbohydrate metabolic process"/>
    <property type="evidence" value="ECO:0007669"/>
    <property type="project" value="InterPro"/>
</dbReference>
<dbReference type="SUPFAM" id="SSF88713">
    <property type="entry name" value="Glycoside hydrolase/deacetylase"/>
    <property type="match status" value="1"/>
</dbReference>
<dbReference type="Proteomes" id="UP000306477">
    <property type="component" value="Unassembled WGS sequence"/>
</dbReference>
<evidence type="ECO:0000313" key="2">
    <source>
        <dbReference type="EMBL" id="THE13760.1"/>
    </source>
</evidence>
<dbReference type="RefSeq" id="WP_136378697.1">
    <property type="nucleotide sequence ID" value="NZ_SLUB01000007.1"/>
</dbReference>
<comment type="catalytic activity">
    <reaction evidence="1">
        <text>5-oxo-L-proline + ATP + 2 H2O = L-glutamate + ADP + phosphate + H(+)</text>
        <dbReference type="Rhea" id="RHEA:10348"/>
        <dbReference type="ChEBI" id="CHEBI:15377"/>
        <dbReference type="ChEBI" id="CHEBI:15378"/>
        <dbReference type="ChEBI" id="CHEBI:29985"/>
        <dbReference type="ChEBI" id="CHEBI:30616"/>
        <dbReference type="ChEBI" id="CHEBI:43474"/>
        <dbReference type="ChEBI" id="CHEBI:58402"/>
        <dbReference type="ChEBI" id="CHEBI:456216"/>
        <dbReference type="EC" id="3.5.2.9"/>
    </reaction>
</comment>
<dbReference type="STRING" id="1033734.GCA_000285535_02618"/>
<comment type="caution">
    <text evidence="2">The sequence shown here is derived from an EMBL/GenBank/DDBJ whole genome shotgun (WGS) entry which is preliminary data.</text>
</comment>
<dbReference type="Gene3D" id="3.20.20.370">
    <property type="entry name" value="Glycoside hydrolase/deacetylase"/>
    <property type="match status" value="1"/>
</dbReference>
<dbReference type="PANTHER" id="PTHR30292">
    <property type="entry name" value="UNCHARACTERIZED PROTEIN YBGL-RELATED"/>
    <property type="match status" value="1"/>
</dbReference>
<organism evidence="2 3">
    <name type="scientific">Bacillus timonensis</name>
    <dbReference type="NCBI Taxonomy" id="1033734"/>
    <lineage>
        <taxon>Bacteria</taxon>
        <taxon>Bacillati</taxon>
        <taxon>Bacillota</taxon>
        <taxon>Bacilli</taxon>
        <taxon>Bacillales</taxon>
        <taxon>Bacillaceae</taxon>
        <taxon>Bacillus</taxon>
    </lineage>
</organism>
<dbReference type="NCBIfam" id="NF003814">
    <property type="entry name" value="PRK05406.1-3"/>
    <property type="match status" value="1"/>
</dbReference>
<dbReference type="PANTHER" id="PTHR30292:SF0">
    <property type="entry name" value="5-OXOPROLINASE SUBUNIT A"/>
    <property type="match status" value="1"/>
</dbReference>
<keyword evidence="1" id="KW-0067">ATP-binding</keyword>
<comment type="function">
    <text evidence="1">Catalyzes the cleavage of 5-oxoproline to form L-glutamate coupled to the hydrolysis of ATP to ADP and inorganic phosphate.</text>
</comment>
<dbReference type="HAMAP" id="MF_00691">
    <property type="entry name" value="PxpA"/>
    <property type="match status" value="1"/>
</dbReference>
<protein>
    <recommendedName>
        <fullName evidence="1">5-oxoprolinase subunit A</fullName>
        <shortName evidence="1">5-OPase subunit A</shortName>
        <ecNumber evidence="1">3.5.2.9</ecNumber>
    </recommendedName>
    <alternativeName>
        <fullName evidence="1">5-oxoprolinase (ATP-hydrolyzing) subunit A</fullName>
    </alternativeName>
</protein>
<dbReference type="NCBIfam" id="NF003813">
    <property type="entry name" value="PRK05406.1-2"/>
    <property type="match status" value="1"/>
</dbReference>
<gene>
    <name evidence="1 2" type="primary">pxpA</name>
    <name evidence="2" type="ORF">E1I69_06000</name>
</gene>
<evidence type="ECO:0000313" key="3">
    <source>
        <dbReference type="Proteomes" id="UP000306477"/>
    </source>
</evidence>
<dbReference type="NCBIfam" id="NF003816">
    <property type="entry name" value="PRK05406.1-5"/>
    <property type="match status" value="1"/>
</dbReference>
<dbReference type="CDD" id="cd10787">
    <property type="entry name" value="LamB_YcsF_like"/>
    <property type="match status" value="1"/>
</dbReference>
<keyword evidence="1" id="KW-0547">Nucleotide-binding</keyword>
<comment type="similarity">
    <text evidence="1">Belongs to the LamB/PxpA family.</text>
</comment>
<dbReference type="EC" id="3.5.2.9" evidence="1"/>
<keyword evidence="3" id="KW-1185">Reference proteome</keyword>
<dbReference type="InterPro" id="IPR011330">
    <property type="entry name" value="Glyco_hydro/deAcase_b/a-brl"/>
</dbReference>
<sequence length="252" mass="27202">MKTIDLNCDLGESFGAYKIGNDEQVLPHISSANIACGFHAGDPHVMNQTVQLAKKHDVAIGAHPGFQDLAGFGRRAMAVSPSDVYDLMLYQIGALSAFCQVHDVKLTHVKPHGALYNMAAVDINLAEAIAQAIANLDPTLALYGLAGSKLIEAGEKYGLNAVSEVFADRTYQLDGTLTPRTETNAVLHDSNEAIRQVLQMVKEQTVQTITGEVISIKADSICVHGDNSHALQFVQQLRHALTNECITIKAIR</sequence>
<dbReference type="GO" id="GO:0005524">
    <property type="term" value="F:ATP binding"/>
    <property type="evidence" value="ECO:0007669"/>
    <property type="project" value="UniProtKB-UniRule"/>
</dbReference>
<dbReference type="Pfam" id="PF03746">
    <property type="entry name" value="LamB_YcsF"/>
    <property type="match status" value="1"/>
</dbReference>
<accession>A0A4S3PVC0</accession>
<name>A0A4S3PVC0_9BACI</name>
<dbReference type="OrthoDB" id="9773478at2"/>
<evidence type="ECO:0000256" key="1">
    <source>
        <dbReference type="HAMAP-Rule" id="MF_00691"/>
    </source>
</evidence>
<reference evidence="2 3" key="1">
    <citation type="journal article" date="2019" name="Indoor Air">
        <title>Impacts of indoor surface finishes on bacterial viability.</title>
        <authorList>
            <person name="Hu J."/>
            <person name="Maamar S.B."/>
            <person name="Glawe A.J."/>
            <person name="Gottel N."/>
            <person name="Gilbert J.A."/>
            <person name="Hartmann E.M."/>
        </authorList>
    </citation>
    <scope>NUCLEOTIDE SEQUENCE [LARGE SCALE GENOMIC DNA]</scope>
    <source>
        <strain evidence="2 3">AF060A6</strain>
    </source>
</reference>
<dbReference type="GO" id="GO:0017168">
    <property type="term" value="F:5-oxoprolinase (ATP-hydrolyzing) activity"/>
    <property type="evidence" value="ECO:0007669"/>
    <property type="project" value="UniProtKB-UniRule"/>
</dbReference>
<dbReference type="EMBL" id="SLUB01000007">
    <property type="protein sequence ID" value="THE13760.1"/>
    <property type="molecule type" value="Genomic_DNA"/>
</dbReference>
<keyword evidence="1 2" id="KW-0378">Hydrolase</keyword>
<dbReference type="InterPro" id="IPR005501">
    <property type="entry name" value="LamB/YcsF/PxpA-like"/>
</dbReference>